<feature type="domain" description="Glycosyl transferase family 1" evidence="1">
    <location>
        <begin position="248"/>
        <end position="427"/>
    </location>
</feature>
<dbReference type="Gene3D" id="3.40.50.2000">
    <property type="entry name" value="Glycogen Phosphorylase B"/>
    <property type="match status" value="2"/>
</dbReference>
<name>A0A2H0BWB7_9BACT</name>
<gene>
    <name evidence="3" type="ORF">COW99_01965</name>
</gene>
<protein>
    <submittedName>
        <fullName evidence="3">Glycosyl transferase family 1</fullName>
    </submittedName>
</protein>
<accession>A0A2H0BWB7</accession>
<organism evidence="3 4">
    <name type="scientific">Candidatus Roizmanbacteria bacterium CG22_combo_CG10-13_8_21_14_all_38_20</name>
    <dbReference type="NCBI Taxonomy" id="1974862"/>
    <lineage>
        <taxon>Bacteria</taxon>
        <taxon>Candidatus Roizmaniibacteriota</taxon>
    </lineage>
</organism>
<dbReference type="CDD" id="cd03822">
    <property type="entry name" value="GT4_mannosyltransferase-like"/>
    <property type="match status" value="1"/>
</dbReference>
<dbReference type="PANTHER" id="PTHR12526">
    <property type="entry name" value="GLYCOSYLTRANSFERASE"/>
    <property type="match status" value="1"/>
</dbReference>
<dbReference type="EMBL" id="PCTA01000013">
    <property type="protein sequence ID" value="PIP61839.1"/>
    <property type="molecule type" value="Genomic_DNA"/>
</dbReference>
<evidence type="ECO:0000313" key="4">
    <source>
        <dbReference type="Proteomes" id="UP000231246"/>
    </source>
</evidence>
<proteinExistence type="predicted"/>
<dbReference type="Pfam" id="PF00534">
    <property type="entry name" value="Glycos_transf_1"/>
    <property type="match status" value="1"/>
</dbReference>
<dbReference type="Proteomes" id="UP000231246">
    <property type="component" value="Unassembled WGS sequence"/>
</dbReference>
<sequence length="452" mass="51405">MRNIKGLAFNILLLANSFEVIPMITLSETLKAEARSLRWPLWKRSKVPPAVTSLNLFMFVKYITDQIVYNAILMKTLLVSTYVPQKCGIATYTRDLIQAVVGYNSNITPHVVAIINGKDSNYPPEVKFKLEKNSRDDYIKLADRVNSSSYAYVCIQHEYGIFGGNDGDYILDFAKKLKKPLITTFHTTLLEPSPNQKHVLKELARLSQSNIVMIKEARARLRSVYNIPSRKIKVIHHGVPDLELEDNTQAKERLGFRADDFLVGTINLISRNKGLEYVIDAVKKVSMDIPKLKFVMVGATHPQVKRAEGESYREFLLKRAFDLNLNGQFKQVNEYVPLNSLVDYLKALDVYITPYTDLDQTSSGTLAYAVGAGKICISTPYIYANEILSDGRGFIVPRRDSDAIAEKLIQTYTNLTERKKMQERAYKFGRKMIWSQVAAKHIQIFKDAKTKT</sequence>
<keyword evidence="3" id="KW-0808">Transferase</keyword>
<reference evidence="3 4" key="1">
    <citation type="submission" date="2017-09" db="EMBL/GenBank/DDBJ databases">
        <title>Depth-based differentiation of microbial function through sediment-hosted aquifers and enrichment of novel symbionts in the deep terrestrial subsurface.</title>
        <authorList>
            <person name="Probst A.J."/>
            <person name="Ladd B."/>
            <person name="Jarett J.K."/>
            <person name="Geller-Mcgrath D.E."/>
            <person name="Sieber C.M."/>
            <person name="Emerson J.B."/>
            <person name="Anantharaman K."/>
            <person name="Thomas B.C."/>
            <person name="Malmstrom R."/>
            <person name="Stieglmeier M."/>
            <person name="Klingl A."/>
            <person name="Woyke T."/>
            <person name="Ryan C.M."/>
            <person name="Banfield J.F."/>
        </authorList>
    </citation>
    <scope>NUCLEOTIDE SEQUENCE [LARGE SCALE GENOMIC DNA]</scope>
    <source>
        <strain evidence="3">CG22_combo_CG10-13_8_21_14_all_38_20</strain>
    </source>
</reference>
<dbReference type="InterPro" id="IPR028098">
    <property type="entry name" value="Glyco_trans_4-like_N"/>
</dbReference>
<dbReference type="GO" id="GO:0016757">
    <property type="term" value="F:glycosyltransferase activity"/>
    <property type="evidence" value="ECO:0007669"/>
    <property type="project" value="InterPro"/>
</dbReference>
<dbReference type="PANTHER" id="PTHR12526:SF572">
    <property type="entry name" value="BLL5144 PROTEIN"/>
    <property type="match status" value="1"/>
</dbReference>
<dbReference type="SUPFAM" id="SSF53756">
    <property type="entry name" value="UDP-Glycosyltransferase/glycogen phosphorylase"/>
    <property type="match status" value="1"/>
</dbReference>
<feature type="domain" description="Glycosyltransferase subfamily 4-like N-terminal" evidence="2">
    <location>
        <begin position="171"/>
        <end position="239"/>
    </location>
</feature>
<comment type="caution">
    <text evidence="3">The sequence shown here is derived from an EMBL/GenBank/DDBJ whole genome shotgun (WGS) entry which is preliminary data.</text>
</comment>
<dbReference type="Pfam" id="PF13439">
    <property type="entry name" value="Glyco_transf_4"/>
    <property type="match status" value="1"/>
</dbReference>
<evidence type="ECO:0000259" key="2">
    <source>
        <dbReference type="Pfam" id="PF13439"/>
    </source>
</evidence>
<dbReference type="InterPro" id="IPR001296">
    <property type="entry name" value="Glyco_trans_1"/>
</dbReference>
<dbReference type="AlphaFoldDB" id="A0A2H0BWB7"/>
<evidence type="ECO:0000313" key="3">
    <source>
        <dbReference type="EMBL" id="PIP61839.1"/>
    </source>
</evidence>
<evidence type="ECO:0000259" key="1">
    <source>
        <dbReference type="Pfam" id="PF00534"/>
    </source>
</evidence>